<evidence type="ECO:0000256" key="1">
    <source>
        <dbReference type="SAM" id="MobiDB-lite"/>
    </source>
</evidence>
<evidence type="ECO:0000313" key="3">
    <source>
        <dbReference type="Proteomes" id="UP000488956"/>
    </source>
</evidence>
<sequence>MIYVRQIYKQQLSDTTLKGANAPRYFEGVQGNPQQRGELFGIANLIYWKPGGVLKGIQDAYQRSRDGLIIQQNRVQYNAAAMRKPTKKSTPKMQLNVVDDDEGEMIEVADELVSDMLSAEELPTQPPIEEKRTALSSDSGDDDDMDALLNGATTFRHEEIVGEQDDEQETYHLEGNTAVIDESESEQDDTASREALEHGEQAQPTPVKSRGSILSRMKDVKSPNGESTPDRSDQKRIYVPTYL</sequence>
<proteinExistence type="predicted"/>
<gene>
    <name evidence="2" type="ORF">PF010_g6442</name>
</gene>
<dbReference type="Proteomes" id="UP000488956">
    <property type="component" value="Unassembled WGS sequence"/>
</dbReference>
<evidence type="ECO:0000313" key="2">
    <source>
        <dbReference type="EMBL" id="KAE9123321.1"/>
    </source>
</evidence>
<feature type="compositionally biased region" description="Basic and acidic residues" evidence="1">
    <location>
        <begin position="190"/>
        <end position="200"/>
    </location>
</feature>
<accession>A0A6G0LL88</accession>
<feature type="region of interest" description="Disordered" evidence="1">
    <location>
        <begin position="120"/>
        <end position="148"/>
    </location>
</feature>
<name>A0A6G0LL88_9STRA</name>
<dbReference type="EMBL" id="QXFX01000257">
    <property type="protein sequence ID" value="KAE9123321.1"/>
    <property type="molecule type" value="Genomic_DNA"/>
</dbReference>
<feature type="region of interest" description="Disordered" evidence="1">
    <location>
        <begin position="161"/>
        <end position="243"/>
    </location>
</feature>
<comment type="caution">
    <text evidence="2">The sequence shown here is derived from an EMBL/GenBank/DDBJ whole genome shotgun (WGS) entry which is preliminary data.</text>
</comment>
<dbReference type="AlphaFoldDB" id="A0A6G0LL88"/>
<reference evidence="2 3" key="1">
    <citation type="submission" date="2018-09" db="EMBL/GenBank/DDBJ databases">
        <title>Genomic investigation of the strawberry pathogen Phytophthora fragariae indicates pathogenicity is determined by transcriptional variation in three key races.</title>
        <authorList>
            <person name="Adams T.M."/>
            <person name="Armitage A.D."/>
            <person name="Sobczyk M.K."/>
            <person name="Bates H.J."/>
            <person name="Dunwell J.M."/>
            <person name="Nellist C.F."/>
            <person name="Harrison R.J."/>
        </authorList>
    </citation>
    <scope>NUCLEOTIDE SEQUENCE [LARGE SCALE GENOMIC DNA]</scope>
    <source>
        <strain evidence="2 3">ONT-3</strain>
    </source>
</reference>
<organism evidence="2 3">
    <name type="scientific">Phytophthora fragariae</name>
    <dbReference type="NCBI Taxonomy" id="53985"/>
    <lineage>
        <taxon>Eukaryota</taxon>
        <taxon>Sar</taxon>
        <taxon>Stramenopiles</taxon>
        <taxon>Oomycota</taxon>
        <taxon>Peronosporomycetes</taxon>
        <taxon>Peronosporales</taxon>
        <taxon>Peronosporaceae</taxon>
        <taxon>Phytophthora</taxon>
    </lineage>
</organism>
<protein>
    <submittedName>
        <fullName evidence="2">Uncharacterized protein</fullName>
    </submittedName>
</protein>